<sequence>MSPAAPPTPDGGAPRAGARVRTVERFSSPDTGDGSESDAIDAAAPDSGIAVSPGVARQLDIEPADPVRVTAAGGAQVTTATVAEQPGSGTVAVTDAFADRLGVSDGDEVVVEAAVPTVAASVSVAPVAALSVRGGEDVVAAALTERPLIVGTTVTVSLLDGTLDVPVRVVETDPPGVVVIDEGTTITVDSGPAGTVDADSGPVPSMAVGGYESTIAACRSALVQPLTAGDAYDAGGESAATGALVVGQSGVGKSHHVRHAAWLANAEFISLDAARLAAVGHEAAIDHLESIRARATRHARALVHVEGLDALAGAASSGSGAGPMTERFGSWVSRLREQPGVVVAAETREPTELADTLTRGDRFGRRIEVPSPTPADRTAIFGTLTRNLDLAPDVEPATVGERTLGYVAADLVALRAQMVETAVERFRTGTDSEEPVTVTAADIDTALSTTTPAASSAAVVDVPDVSLDEVGGLSEAKRELVRVVEWPLRYPAALDRLRIDPPAGVLLYGPPGTGKTLLARAIASTTEANFIAVDGPELFDKFVGESERAVREVFRQARESAPAVIFFDEVDALGATRGSEGGAAPERVVSQLLTELDGLEQRKGVTVIGATNRPDRVDPALLRPGRFDRTVEVGLPDSSAREEILRIHARERPLRDVDFQTLARQTDGYSGSDLAALLREASLAALEEQLGDGDHTPDDVSDLVIRGHHVEAGLSRVTPSARSYDTSDYDDF</sequence>
<evidence type="ECO:0000259" key="5">
    <source>
        <dbReference type="SMART" id="SM00382"/>
    </source>
</evidence>
<evidence type="ECO:0000256" key="3">
    <source>
        <dbReference type="ARBA" id="ARBA00022840"/>
    </source>
</evidence>
<dbReference type="InterPro" id="IPR050168">
    <property type="entry name" value="AAA_ATPase_domain"/>
</dbReference>
<dbReference type="Gene3D" id="1.10.8.60">
    <property type="match status" value="2"/>
</dbReference>
<name>A0A554MV41_9EURY</name>
<dbReference type="Pfam" id="PF17862">
    <property type="entry name" value="AAA_lid_3"/>
    <property type="match status" value="1"/>
</dbReference>
<keyword evidence="2" id="KW-0547">Nucleotide-binding</keyword>
<organism evidence="7 8">
    <name type="scientific">Haloglomus irregulare</name>
    <dbReference type="NCBI Taxonomy" id="2234134"/>
    <lineage>
        <taxon>Archaea</taxon>
        <taxon>Methanobacteriati</taxon>
        <taxon>Methanobacteriota</taxon>
        <taxon>Stenosarchaea group</taxon>
        <taxon>Halobacteria</taxon>
        <taxon>Halobacteriales</taxon>
        <taxon>Natronomonadaceae</taxon>
        <taxon>Haloglomus</taxon>
    </lineage>
</organism>
<dbReference type="SUPFAM" id="SSF52540">
    <property type="entry name" value="P-loop containing nucleoside triphosphate hydrolases"/>
    <property type="match status" value="2"/>
</dbReference>
<accession>A0A554MV41</accession>
<dbReference type="Gene3D" id="3.10.330.10">
    <property type="match status" value="1"/>
</dbReference>
<evidence type="ECO:0000256" key="1">
    <source>
        <dbReference type="ARBA" id="ARBA00022737"/>
    </source>
</evidence>
<dbReference type="SMART" id="SM00382">
    <property type="entry name" value="AAA"/>
    <property type="match status" value="2"/>
</dbReference>
<dbReference type="InterPro" id="IPR003593">
    <property type="entry name" value="AAA+_ATPase"/>
</dbReference>
<dbReference type="InterPro" id="IPR041569">
    <property type="entry name" value="AAA_lid_3"/>
</dbReference>
<dbReference type="CDD" id="cd19511">
    <property type="entry name" value="RecA-like_CDC48_r2-like"/>
    <property type="match status" value="1"/>
</dbReference>
<dbReference type="SMART" id="SM01072">
    <property type="entry name" value="CDC48_2"/>
    <property type="match status" value="1"/>
</dbReference>
<proteinExistence type="predicted"/>
<evidence type="ECO:0000256" key="4">
    <source>
        <dbReference type="SAM" id="MobiDB-lite"/>
    </source>
</evidence>
<dbReference type="Pfam" id="PF00004">
    <property type="entry name" value="AAA"/>
    <property type="match status" value="2"/>
</dbReference>
<dbReference type="Pfam" id="PF02933">
    <property type="entry name" value="CDC48_2"/>
    <property type="match status" value="1"/>
</dbReference>
<dbReference type="Proteomes" id="UP000319894">
    <property type="component" value="Unassembled WGS sequence"/>
</dbReference>
<keyword evidence="3" id="KW-0067">ATP-binding</keyword>
<feature type="domain" description="AAA+ ATPase" evidence="5">
    <location>
        <begin position="239"/>
        <end position="373"/>
    </location>
</feature>
<dbReference type="InterPro" id="IPR029067">
    <property type="entry name" value="CDC48_domain_2-like_sf"/>
</dbReference>
<dbReference type="SUPFAM" id="SSF54585">
    <property type="entry name" value="Cdc48 domain 2-like"/>
    <property type="match status" value="1"/>
</dbReference>
<feature type="compositionally biased region" description="Low complexity" evidence="4">
    <location>
        <begin position="10"/>
        <end position="20"/>
    </location>
</feature>
<feature type="domain" description="CDC48" evidence="6">
    <location>
        <begin position="131"/>
        <end position="195"/>
    </location>
</feature>
<evidence type="ECO:0000256" key="2">
    <source>
        <dbReference type="ARBA" id="ARBA00022741"/>
    </source>
</evidence>
<feature type="domain" description="AAA+ ATPase" evidence="5">
    <location>
        <begin position="501"/>
        <end position="637"/>
    </location>
</feature>
<dbReference type="InterPro" id="IPR003959">
    <property type="entry name" value="ATPase_AAA_core"/>
</dbReference>
<dbReference type="InterPro" id="IPR027417">
    <property type="entry name" value="P-loop_NTPase"/>
</dbReference>
<dbReference type="InParanoid" id="A0A554MV41"/>
<dbReference type="PROSITE" id="PS00674">
    <property type="entry name" value="AAA"/>
    <property type="match status" value="1"/>
</dbReference>
<evidence type="ECO:0000259" key="6">
    <source>
        <dbReference type="SMART" id="SM01072"/>
    </source>
</evidence>
<dbReference type="PANTHER" id="PTHR23077:SF171">
    <property type="entry name" value="NUCLEAR VALOSIN-CONTAINING PROTEIN-LIKE"/>
    <property type="match status" value="1"/>
</dbReference>
<protein>
    <recommendedName>
        <fullName evidence="9">Transitional endoplasmic reticulum ATPase</fullName>
    </recommendedName>
</protein>
<dbReference type="InterPro" id="IPR003960">
    <property type="entry name" value="ATPase_AAA_CS"/>
</dbReference>
<dbReference type="FunFam" id="3.40.50.300:FF:000018">
    <property type="entry name" value="Cell division control 48"/>
    <property type="match status" value="1"/>
</dbReference>
<dbReference type="GO" id="GO:0005524">
    <property type="term" value="F:ATP binding"/>
    <property type="evidence" value="ECO:0007669"/>
    <property type="project" value="UniProtKB-KW"/>
</dbReference>
<reference evidence="7 8" key="1">
    <citation type="submission" date="2018-06" db="EMBL/GenBank/DDBJ databases">
        <title>Natronomonas sp. F16-60 a new haloarchaeon isolated from a solar saltern of Isla Cristina, Huelva, Spain.</title>
        <authorList>
            <person name="Duran-Viseras A."/>
            <person name="Sanchez-Porro C."/>
            <person name="Ventosa A."/>
        </authorList>
    </citation>
    <scope>NUCLEOTIDE SEQUENCE [LARGE SCALE GENOMIC DNA]</scope>
    <source>
        <strain evidence="7 8">F16-60</strain>
    </source>
</reference>
<keyword evidence="1" id="KW-0677">Repeat</keyword>
<evidence type="ECO:0000313" key="8">
    <source>
        <dbReference type="Proteomes" id="UP000319894"/>
    </source>
</evidence>
<dbReference type="GO" id="GO:0016887">
    <property type="term" value="F:ATP hydrolysis activity"/>
    <property type="evidence" value="ECO:0007669"/>
    <property type="project" value="InterPro"/>
</dbReference>
<evidence type="ECO:0008006" key="9">
    <source>
        <dbReference type="Google" id="ProtNLM"/>
    </source>
</evidence>
<dbReference type="Gene3D" id="3.40.50.300">
    <property type="entry name" value="P-loop containing nucleotide triphosphate hydrolases"/>
    <property type="match status" value="2"/>
</dbReference>
<feature type="region of interest" description="Disordered" evidence="4">
    <location>
        <begin position="1"/>
        <end position="48"/>
    </location>
</feature>
<comment type="caution">
    <text evidence="7">The sequence shown here is derived from an EMBL/GenBank/DDBJ whole genome shotgun (WGS) entry which is preliminary data.</text>
</comment>
<dbReference type="AlphaFoldDB" id="A0A554MV41"/>
<dbReference type="EMBL" id="QMDX01000018">
    <property type="protein sequence ID" value="TSD09005.1"/>
    <property type="molecule type" value="Genomic_DNA"/>
</dbReference>
<gene>
    <name evidence="7" type="ORF">DP107_17190</name>
</gene>
<dbReference type="InterPro" id="IPR004201">
    <property type="entry name" value="Cdc48_dom2"/>
</dbReference>
<evidence type="ECO:0000313" key="7">
    <source>
        <dbReference type="EMBL" id="TSD09005.1"/>
    </source>
</evidence>
<dbReference type="PANTHER" id="PTHR23077">
    <property type="entry name" value="AAA-FAMILY ATPASE"/>
    <property type="match status" value="1"/>
</dbReference>
<keyword evidence="8" id="KW-1185">Reference proteome</keyword>